<dbReference type="FunFam" id="3.30.40.10:FF:000267">
    <property type="entry name" value="E3 ubiquitin-protein ligase RNF138 isoform X1"/>
    <property type="match status" value="1"/>
</dbReference>
<dbReference type="SUPFAM" id="SSF57850">
    <property type="entry name" value="RING/U-box"/>
    <property type="match status" value="1"/>
</dbReference>
<dbReference type="GO" id="GO:0016055">
    <property type="term" value="P:Wnt signaling pathway"/>
    <property type="evidence" value="ECO:0007669"/>
    <property type="project" value="UniProtKB-KW"/>
</dbReference>
<feature type="domain" description="C2HC RNF-type" evidence="21">
    <location>
        <begin position="85"/>
        <end position="104"/>
    </location>
</feature>
<dbReference type="Pfam" id="PF18574">
    <property type="entry name" value="zf_C2HC_14"/>
    <property type="match status" value="1"/>
</dbReference>
<comment type="catalytic activity">
    <reaction evidence="1">
        <text>S-ubiquitinyl-[E2 ubiquitin-conjugating enzyme]-L-cysteine + [acceptor protein]-L-lysine = [E2 ubiquitin-conjugating enzyme]-L-cysteine + N(6)-ubiquitinyl-[acceptor protein]-L-lysine.</text>
        <dbReference type="EC" id="2.3.2.27"/>
    </reaction>
</comment>
<dbReference type="InterPro" id="IPR034734">
    <property type="entry name" value="ZF_C2HC_RNF"/>
</dbReference>
<evidence type="ECO:0000256" key="11">
    <source>
        <dbReference type="ARBA" id="ARBA00022786"/>
    </source>
</evidence>
<evidence type="ECO:0000256" key="14">
    <source>
        <dbReference type="ARBA" id="ARBA00023125"/>
    </source>
</evidence>
<dbReference type="EC" id="2.3.2.27" evidence="4"/>
<evidence type="ECO:0000256" key="3">
    <source>
        <dbReference type="ARBA" id="ARBA00004906"/>
    </source>
</evidence>
<keyword evidence="11" id="KW-0833">Ubl conjugation pathway</keyword>
<dbReference type="GO" id="GO:0035861">
    <property type="term" value="C:site of double-strand break"/>
    <property type="evidence" value="ECO:0000318"/>
    <property type="project" value="GO_Central"/>
</dbReference>
<dbReference type="UniPathway" id="UPA00143"/>
<evidence type="ECO:0000256" key="16">
    <source>
        <dbReference type="ARBA" id="ARBA00039332"/>
    </source>
</evidence>
<dbReference type="InterPro" id="IPR008598">
    <property type="entry name" value="Di19_Zn-bd"/>
</dbReference>
<evidence type="ECO:0000256" key="18">
    <source>
        <dbReference type="ARBA" id="ARBA00041652"/>
    </source>
</evidence>
<evidence type="ECO:0000256" key="4">
    <source>
        <dbReference type="ARBA" id="ARBA00012483"/>
    </source>
</evidence>
<dbReference type="GO" id="GO:0010792">
    <property type="term" value="P:DNA double-strand break processing involved in repair via single-strand annealing"/>
    <property type="evidence" value="ECO:0000318"/>
    <property type="project" value="GO_Central"/>
</dbReference>
<dbReference type="Proteomes" id="UP000008143">
    <property type="component" value="Chromosome 6"/>
</dbReference>
<evidence type="ECO:0000256" key="19">
    <source>
        <dbReference type="PROSITE-ProRule" id="PRU00175"/>
    </source>
</evidence>
<keyword evidence="13" id="KW-0832">Ubl conjugation</keyword>
<comment type="pathway">
    <text evidence="3">Protein modification; protein ubiquitination.</text>
</comment>
<evidence type="ECO:0000256" key="15">
    <source>
        <dbReference type="ARBA" id="ARBA00023204"/>
    </source>
</evidence>
<dbReference type="PANTHER" id="PTHR46968">
    <property type="entry name" value="E3 UBIQUITIN-PROTEIN LIGASE RNF138"/>
    <property type="match status" value="1"/>
</dbReference>
<dbReference type="AGR" id="Xenbase:XB-GENE-1001373"/>
<dbReference type="Xenbase" id="XB-GENE-1001373">
    <property type="gene designation" value="rnf138"/>
</dbReference>
<keyword evidence="22" id="KW-1185">Reference proteome</keyword>
<keyword evidence="14" id="KW-0238">DNA-binding</keyword>
<dbReference type="InterPro" id="IPR013083">
    <property type="entry name" value="Znf_RING/FYVE/PHD"/>
</dbReference>
<keyword evidence="15" id="KW-0234">DNA repair</keyword>
<dbReference type="GO" id="GO:0008270">
    <property type="term" value="F:zinc ion binding"/>
    <property type="evidence" value="ECO:0007669"/>
    <property type="project" value="UniProtKB-KW"/>
</dbReference>
<evidence type="ECO:0000256" key="2">
    <source>
        <dbReference type="ARBA" id="ARBA00004286"/>
    </source>
</evidence>
<evidence type="ECO:0000256" key="5">
    <source>
        <dbReference type="ARBA" id="ARBA00022454"/>
    </source>
</evidence>
<dbReference type="Pfam" id="PF13923">
    <property type="entry name" value="zf-C3HC4_2"/>
    <property type="match status" value="1"/>
</dbReference>
<organism evidence="22 23">
    <name type="scientific">Xenopus tropicalis</name>
    <name type="common">Western clawed frog</name>
    <name type="synonym">Silurana tropicalis</name>
    <dbReference type="NCBI Taxonomy" id="8364"/>
    <lineage>
        <taxon>Eukaryota</taxon>
        <taxon>Metazoa</taxon>
        <taxon>Chordata</taxon>
        <taxon>Craniata</taxon>
        <taxon>Vertebrata</taxon>
        <taxon>Euteleostomi</taxon>
        <taxon>Amphibia</taxon>
        <taxon>Batrachia</taxon>
        <taxon>Anura</taxon>
        <taxon>Pipoidea</taxon>
        <taxon>Pipidae</taxon>
        <taxon>Xenopodinae</taxon>
        <taxon>Xenopus</taxon>
        <taxon>Silurana</taxon>
    </lineage>
</organism>
<dbReference type="OMA" id="CFNEEDF"/>
<evidence type="ECO:0000256" key="10">
    <source>
        <dbReference type="ARBA" id="ARBA00022771"/>
    </source>
</evidence>
<keyword evidence="9" id="KW-0227">DNA damage</keyword>
<dbReference type="GeneID" id="549183"/>
<gene>
    <name evidence="23 24" type="primary">rnf138</name>
    <name evidence="23" type="synonym">hsd-4</name>
    <name evidence="23" type="synonym">narf</name>
    <name evidence="23" type="synonym">strin</name>
</gene>
<dbReference type="CDD" id="cd16544">
    <property type="entry name" value="RING-HC_RNF138"/>
    <property type="match status" value="1"/>
</dbReference>
<keyword evidence="8" id="KW-0479">Metal-binding</keyword>
<evidence type="ECO:0000259" key="20">
    <source>
        <dbReference type="PROSITE" id="PS50089"/>
    </source>
</evidence>
<keyword evidence="12" id="KW-0862">Zinc</keyword>
<keyword evidence="10 19" id="KW-0863">Zinc-finger</keyword>
<keyword evidence="7" id="KW-0879">Wnt signaling pathway</keyword>
<evidence type="ECO:0000256" key="13">
    <source>
        <dbReference type="ARBA" id="ARBA00022843"/>
    </source>
</evidence>
<keyword evidence="5" id="KW-0158">Chromosome</keyword>
<keyword evidence="6" id="KW-0808">Transferase</keyword>
<dbReference type="GO" id="GO:0000724">
    <property type="term" value="P:double-strand break repair via homologous recombination"/>
    <property type="evidence" value="ECO:0000318"/>
    <property type="project" value="GO_Central"/>
</dbReference>
<evidence type="ECO:0000313" key="22">
    <source>
        <dbReference type="Proteomes" id="UP000008143"/>
    </source>
</evidence>
<comment type="subcellular location">
    <subcellularLocation>
        <location evidence="2">Chromosome</location>
    </subcellularLocation>
</comment>
<reference evidence="23" key="2">
    <citation type="submission" date="2025-08" db="UniProtKB">
        <authorList>
            <consortium name="RefSeq"/>
        </authorList>
    </citation>
    <scope>IDENTIFICATION</scope>
</reference>
<dbReference type="PROSITE" id="PS51803">
    <property type="entry name" value="ZF_C2HC_RNF"/>
    <property type="match status" value="1"/>
</dbReference>
<dbReference type="AlphaFoldDB" id="A0A8J0PHR8"/>
<evidence type="ECO:0000256" key="12">
    <source>
        <dbReference type="ARBA" id="ARBA00022833"/>
    </source>
</evidence>
<evidence type="ECO:0000313" key="24">
    <source>
        <dbReference type="Xenbase" id="XB-GENE-1001373"/>
    </source>
</evidence>
<dbReference type="SMART" id="SM00184">
    <property type="entry name" value="RING"/>
    <property type="match status" value="1"/>
</dbReference>
<evidence type="ECO:0000256" key="7">
    <source>
        <dbReference type="ARBA" id="ARBA00022687"/>
    </source>
</evidence>
<dbReference type="GO" id="GO:0016567">
    <property type="term" value="P:protein ubiquitination"/>
    <property type="evidence" value="ECO:0007669"/>
    <property type="project" value="UniProtKB-UniPathway"/>
</dbReference>
<dbReference type="RefSeq" id="NP_001016429.2">
    <property type="nucleotide sequence ID" value="NM_001016429.3"/>
</dbReference>
<dbReference type="Pfam" id="PF05605">
    <property type="entry name" value="zf-Di19"/>
    <property type="match status" value="1"/>
</dbReference>
<dbReference type="GO" id="GO:0061630">
    <property type="term" value="F:ubiquitin protein ligase activity"/>
    <property type="evidence" value="ECO:0000318"/>
    <property type="project" value="GO_Central"/>
</dbReference>
<accession>A0A8J0PHR8</accession>
<dbReference type="PROSITE" id="PS50089">
    <property type="entry name" value="ZF_RING_2"/>
    <property type="match status" value="1"/>
</dbReference>
<dbReference type="PANTHER" id="PTHR46968:SF2">
    <property type="entry name" value="E3 UBIQUITIN-PROTEIN LIGASE RNF138"/>
    <property type="match status" value="1"/>
</dbReference>
<proteinExistence type="predicted"/>
<dbReference type="CTD" id="51444"/>
<feature type="domain" description="RING-type" evidence="20">
    <location>
        <begin position="17"/>
        <end position="57"/>
    </location>
</feature>
<reference evidence="23" key="1">
    <citation type="journal article" date="2002" name="Dev. Dyn.">
        <title>Genetic and genomic tools for Xenopus research: The NIH Xenopus initiative.</title>
        <authorList>
            <person name="Klein S.L."/>
            <person name="Strausberg R.L."/>
            <person name="Wagner L."/>
            <person name="Pontius J."/>
            <person name="Clifton S.W."/>
            <person name="Richardson P."/>
        </authorList>
    </citation>
    <scope>NUCLEOTIDE SEQUENCE</scope>
</reference>
<dbReference type="Gene3D" id="3.30.40.10">
    <property type="entry name" value="Zinc/RING finger domain, C3HC4 (zinc finger)"/>
    <property type="match status" value="1"/>
</dbReference>
<name>A0A8J0PHR8_XENTR</name>
<evidence type="ECO:0000256" key="17">
    <source>
        <dbReference type="ARBA" id="ARBA00041476"/>
    </source>
</evidence>
<evidence type="ECO:0000259" key="21">
    <source>
        <dbReference type="PROSITE" id="PS51803"/>
    </source>
</evidence>
<evidence type="ECO:0000256" key="6">
    <source>
        <dbReference type="ARBA" id="ARBA00022679"/>
    </source>
</evidence>
<dbReference type="OrthoDB" id="7873042at2759"/>
<evidence type="ECO:0000256" key="1">
    <source>
        <dbReference type="ARBA" id="ARBA00000900"/>
    </source>
</evidence>
<dbReference type="KEGG" id="xtr:549183"/>
<evidence type="ECO:0000256" key="9">
    <source>
        <dbReference type="ARBA" id="ARBA00022763"/>
    </source>
</evidence>
<dbReference type="InterPro" id="IPR052498">
    <property type="entry name" value="E3_ubiq-protein_ligase_RNF138"/>
</dbReference>
<evidence type="ECO:0000313" key="23">
    <source>
        <dbReference type="RefSeq" id="NP_001016429.2"/>
    </source>
</evidence>
<protein>
    <recommendedName>
        <fullName evidence="16">E3 ubiquitin-protein ligase RNF138</fullName>
        <ecNumber evidence="4">2.3.2.27</ecNumber>
    </recommendedName>
    <alternativeName>
        <fullName evidence="18">RING finger protein 138</fullName>
    </alternativeName>
    <alternativeName>
        <fullName evidence="17">RING-type E3 ubiquitin transferase RNF138</fullName>
    </alternativeName>
</protein>
<dbReference type="InterPro" id="IPR001841">
    <property type="entry name" value="Znf_RING"/>
</dbReference>
<sequence length="222" mass="25614">MAESTPFSAEITEEYICPVCQEILQTPVRTQTCQHVFCRKCFLMAMKSGGAYCPLCRGPVSKSERSAPARASDIDLEMRMLLGGCMYCGKQVKLHYMKLHYKSCRKYQEEYGLSPKDPTIQKDQKSTKCQDPKYKCPLCSEQNLSQRSLLEHCNNVHYYQEVEMVCPICATLPWGDPIQTTGNIIAHLNARHRFNYQEFMNIHLDEEAQFQKAIENSYKLSR</sequence>
<evidence type="ECO:0000256" key="8">
    <source>
        <dbReference type="ARBA" id="ARBA00022723"/>
    </source>
</evidence>
<dbReference type="GO" id="GO:0003697">
    <property type="term" value="F:single-stranded DNA binding"/>
    <property type="evidence" value="ECO:0000318"/>
    <property type="project" value="GO_Central"/>
</dbReference>